<dbReference type="CDD" id="cd01949">
    <property type="entry name" value="GGDEF"/>
    <property type="match status" value="1"/>
</dbReference>
<dbReference type="Pfam" id="PF12860">
    <property type="entry name" value="PAS_7"/>
    <property type="match status" value="1"/>
</dbReference>
<dbReference type="InterPro" id="IPR029787">
    <property type="entry name" value="Nucleotide_cyclase"/>
</dbReference>
<accession>A0A6B8M872</accession>
<keyword evidence="2" id="KW-1133">Transmembrane helix</keyword>
<dbReference type="CDD" id="cd01948">
    <property type="entry name" value="EAL"/>
    <property type="match status" value="1"/>
</dbReference>
<sequence length="792" mass="85961">MQLFSLKRFFRKDPRLTTDVLADLVDSLYAPFVSLVLGAASSASLTFAVALYADLPQIAYCSALLAFVSCVRVGAVLAYRRRDRAKDRSRAALTKWEAIYAVGAYAFSGALGALDVVALRDTNDAVVHMLVLTVTTGCTAGAVVRNSGVRHIALGQLLFNVAPVCAAALARNEAAYYILAFTFFVFTVSAFDICFYQSANMLRVLYARKQTSKLAQQLEERNKRFDAALNNMPQGLCMLDGDGRLVVTNARVANAFGTSAANISAGQTIEAFASSLQASGALTQESADLFVREIFVNLRAGRTACTLIPRRDGGVVSATQAAQEDGGAVVIYEDVTERQEAEARVRYLATHDALTGLPNRALFTRLLREKVDACRGGQGRFSLLFVDLDRFKAINDTLGHAAGDALLREVSARLKTCLRACDAVARLGGDEFVVILHDMDTPRNAVRVAESLLACIAAPMPIAGQECGVSASIGVALYPCDGADDETLLRNADSAMYLAKAEGKGVVRLFSPKAKTQTLQGLTLENDLRRAIKRDEFLLVYQPKRCIATGAITGVEALLRWRHPELGLLPPDRFIPIAEESGLIVPMGKWVMERACAQHMAWRAQGLGPVSVAVNLSPRQLYDDHIVSDICEALAKAGMEPDWLELEITENMVMQDAGDALMVLRAIKETGVKLAIDDFGAGHTSFALIRQIPLDKIKIDRSFVNDILTDPNDRAIAEAIISLGQALKLRVVAEGVETEAQEAFLREHGCNEIQGYLFSRPLEADALHAFVSDHNLGRLLRMRDSGAIKKSA</sequence>
<dbReference type="Pfam" id="PF00563">
    <property type="entry name" value="EAL"/>
    <property type="match status" value="1"/>
</dbReference>
<evidence type="ECO:0000256" key="1">
    <source>
        <dbReference type="ARBA" id="ARBA00051114"/>
    </source>
</evidence>
<gene>
    <name evidence="5" type="ORF">F7D14_15655</name>
</gene>
<feature type="transmembrane region" description="Helical" evidence="2">
    <location>
        <begin position="57"/>
        <end position="79"/>
    </location>
</feature>
<dbReference type="SUPFAM" id="SSF141868">
    <property type="entry name" value="EAL domain-like"/>
    <property type="match status" value="1"/>
</dbReference>
<dbReference type="GO" id="GO:0071732">
    <property type="term" value="P:cellular response to nitric oxide"/>
    <property type="evidence" value="ECO:0007669"/>
    <property type="project" value="UniProtKB-ARBA"/>
</dbReference>
<dbReference type="GO" id="GO:0071111">
    <property type="term" value="F:cyclic-guanylate-specific phosphodiesterase activity"/>
    <property type="evidence" value="ECO:0007669"/>
    <property type="project" value="UniProtKB-EC"/>
</dbReference>
<dbReference type="Pfam" id="PF00990">
    <property type="entry name" value="GGDEF"/>
    <property type="match status" value="1"/>
</dbReference>
<keyword evidence="2" id="KW-0472">Membrane</keyword>
<keyword evidence="2" id="KW-0812">Transmembrane</keyword>
<feature type="transmembrane region" description="Helical" evidence="2">
    <location>
        <begin position="99"/>
        <end position="119"/>
    </location>
</feature>
<comment type="catalytic activity">
    <reaction evidence="1">
        <text>3',3'-c-di-GMP + H2O = 5'-phosphoguanylyl(3'-&gt;5')guanosine + H(+)</text>
        <dbReference type="Rhea" id="RHEA:24902"/>
        <dbReference type="ChEBI" id="CHEBI:15377"/>
        <dbReference type="ChEBI" id="CHEBI:15378"/>
        <dbReference type="ChEBI" id="CHEBI:58754"/>
        <dbReference type="ChEBI" id="CHEBI:58805"/>
        <dbReference type="EC" id="3.1.4.52"/>
    </reaction>
    <physiologicalReaction direction="left-to-right" evidence="1">
        <dbReference type="Rhea" id="RHEA:24903"/>
    </physiologicalReaction>
</comment>
<dbReference type="InterPro" id="IPR052155">
    <property type="entry name" value="Biofilm_reg_signaling"/>
</dbReference>
<dbReference type="FunFam" id="3.20.20.450:FF:000001">
    <property type="entry name" value="Cyclic di-GMP phosphodiesterase yahA"/>
    <property type="match status" value="1"/>
</dbReference>
<dbReference type="AlphaFoldDB" id="A0A6B8M872"/>
<dbReference type="RefSeq" id="WP_016918630.1">
    <property type="nucleotide sequence ID" value="NZ_CP044331.1"/>
</dbReference>
<dbReference type="PROSITE" id="PS50883">
    <property type="entry name" value="EAL"/>
    <property type="match status" value="1"/>
</dbReference>
<evidence type="ECO:0000256" key="2">
    <source>
        <dbReference type="SAM" id="Phobius"/>
    </source>
</evidence>
<dbReference type="KEGG" id="mpar:F7D14_15655"/>
<dbReference type="NCBIfam" id="TIGR00254">
    <property type="entry name" value="GGDEF"/>
    <property type="match status" value="1"/>
</dbReference>
<dbReference type="PROSITE" id="PS50887">
    <property type="entry name" value="GGDEF"/>
    <property type="match status" value="1"/>
</dbReference>
<evidence type="ECO:0000313" key="5">
    <source>
        <dbReference type="EMBL" id="QGM98776.1"/>
    </source>
</evidence>
<feature type="transmembrane region" description="Helical" evidence="2">
    <location>
        <begin position="21"/>
        <end position="51"/>
    </location>
</feature>
<dbReference type="Gene3D" id="3.20.20.450">
    <property type="entry name" value="EAL domain"/>
    <property type="match status" value="1"/>
</dbReference>
<dbReference type="SUPFAM" id="SSF55073">
    <property type="entry name" value="Nucleotide cyclase"/>
    <property type="match status" value="1"/>
</dbReference>
<name>A0A6B8M872_9HYPH</name>
<dbReference type="FunFam" id="3.30.70.270:FF:000001">
    <property type="entry name" value="Diguanylate cyclase domain protein"/>
    <property type="match status" value="1"/>
</dbReference>
<dbReference type="Proteomes" id="UP000422569">
    <property type="component" value="Chromosome"/>
</dbReference>
<dbReference type="InterPro" id="IPR000014">
    <property type="entry name" value="PAS"/>
</dbReference>
<evidence type="ECO:0000259" key="3">
    <source>
        <dbReference type="PROSITE" id="PS50883"/>
    </source>
</evidence>
<feature type="domain" description="GGDEF" evidence="4">
    <location>
        <begin position="379"/>
        <end position="512"/>
    </location>
</feature>
<protein>
    <submittedName>
        <fullName evidence="5">EAL domain-containing protein</fullName>
    </submittedName>
</protein>
<dbReference type="PANTHER" id="PTHR44757:SF2">
    <property type="entry name" value="BIOFILM ARCHITECTURE MAINTENANCE PROTEIN MBAA"/>
    <property type="match status" value="1"/>
</dbReference>
<organism evidence="5 6">
    <name type="scientific">Methylocystis parvus</name>
    <dbReference type="NCBI Taxonomy" id="134"/>
    <lineage>
        <taxon>Bacteria</taxon>
        <taxon>Pseudomonadati</taxon>
        <taxon>Pseudomonadota</taxon>
        <taxon>Alphaproteobacteria</taxon>
        <taxon>Hyphomicrobiales</taxon>
        <taxon>Methylocystaceae</taxon>
        <taxon>Methylocystis</taxon>
    </lineage>
</organism>
<evidence type="ECO:0000259" key="4">
    <source>
        <dbReference type="PROSITE" id="PS50887"/>
    </source>
</evidence>
<dbReference type="InterPro" id="IPR000160">
    <property type="entry name" value="GGDEF_dom"/>
</dbReference>
<dbReference type="SMART" id="SM00267">
    <property type="entry name" value="GGDEF"/>
    <property type="match status" value="1"/>
</dbReference>
<dbReference type="Gene3D" id="3.30.70.270">
    <property type="match status" value="1"/>
</dbReference>
<keyword evidence="6" id="KW-1185">Reference proteome</keyword>
<dbReference type="SUPFAM" id="SSF55785">
    <property type="entry name" value="PYP-like sensor domain (PAS domain)"/>
    <property type="match status" value="1"/>
</dbReference>
<dbReference type="PANTHER" id="PTHR44757">
    <property type="entry name" value="DIGUANYLATE CYCLASE DGCP"/>
    <property type="match status" value="1"/>
</dbReference>
<dbReference type="NCBIfam" id="TIGR00229">
    <property type="entry name" value="sensory_box"/>
    <property type="match status" value="1"/>
</dbReference>
<proteinExistence type="predicted"/>
<dbReference type="InterPro" id="IPR001633">
    <property type="entry name" value="EAL_dom"/>
</dbReference>
<feature type="transmembrane region" description="Helical" evidence="2">
    <location>
        <begin position="176"/>
        <end position="196"/>
    </location>
</feature>
<dbReference type="EMBL" id="CP044331">
    <property type="protein sequence ID" value="QGM98776.1"/>
    <property type="molecule type" value="Genomic_DNA"/>
</dbReference>
<feature type="domain" description="EAL" evidence="3">
    <location>
        <begin position="521"/>
        <end position="775"/>
    </location>
</feature>
<dbReference type="InterPro" id="IPR043128">
    <property type="entry name" value="Rev_trsase/Diguanyl_cyclase"/>
</dbReference>
<dbReference type="SMART" id="SM00052">
    <property type="entry name" value="EAL"/>
    <property type="match status" value="1"/>
</dbReference>
<reference evidence="5 6" key="1">
    <citation type="submission" date="2019-09" db="EMBL/GenBank/DDBJ databases">
        <title>Isolation and complete genome sequencing of Methylocystis species.</title>
        <authorList>
            <person name="Rumah B.L."/>
            <person name="Stead C.E."/>
            <person name="Stevens B.C."/>
            <person name="Minton N.P."/>
            <person name="Grosse-Honebrink A."/>
            <person name="Zhang Y."/>
        </authorList>
    </citation>
    <scope>NUCLEOTIDE SEQUENCE [LARGE SCALE GENOMIC DNA]</scope>
    <source>
        <strain evidence="5 6">BRCS2</strain>
    </source>
</reference>
<dbReference type="InterPro" id="IPR035919">
    <property type="entry name" value="EAL_sf"/>
</dbReference>
<evidence type="ECO:0000313" key="6">
    <source>
        <dbReference type="Proteomes" id="UP000422569"/>
    </source>
</evidence>
<dbReference type="InterPro" id="IPR035965">
    <property type="entry name" value="PAS-like_dom_sf"/>
</dbReference>
<feature type="transmembrane region" description="Helical" evidence="2">
    <location>
        <begin position="125"/>
        <end position="144"/>
    </location>
</feature>
<dbReference type="Gene3D" id="3.30.450.20">
    <property type="entry name" value="PAS domain"/>
    <property type="match status" value="1"/>
</dbReference>